<keyword evidence="3" id="KW-1003">Cell membrane</keyword>
<keyword evidence="6" id="KW-0472">Membrane</keyword>
<keyword evidence="11" id="KW-1185">Reference proteome</keyword>
<accession>F9WAS1</accession>
<keyword evidence="4" id="KW-0336">GPI-anchor</keyword>
<organism evidence="10 11">
    <name type="scientific">Trypanosoma congolense (strain IL3000)</name>
    <dbReference type="NCBI Taxonomy" id="1068625"/>
    <lineage>
        <taxon>Eukaryota</taxon>
        <taxon>Discoba</taxon>
        <taxon>Euglenozoa</taxon>
        <taxon>Kinetoplastea</taxon>
        <taxon>Metakinetoplastina</taxon>
        <taxon>Trypanosomatida</taxon>
        <taxon>Trypanosomatidae</taxon>
        <taxon>Trypanosoma</taxon>
        <taxon>Nannomonas</taxon>
    </lineage>
</organism>
<evidence type="ECO:0000256" key="4">
    <source>
        <dbReference type="ARBA" id="ARBA00022622"/>
    </source>
</evidence>
<dbReference type="VEuPathDB" id="TriTrypDB:TcIL3000_0_05350"/>
<evidence type="ECO:0000256" key="3">
    <source>
        <dbReference type="ARBA" id="ARBA00022475"/>
    </source>
</evidence>
<name>F9WAS1_TRYCI</name>
<evidence type="ECO:0000256" key="7">
    <source>
        <dbReference type="ARBA" id="ARBA00023180"/>
    </source>
</evidence>
<dbReference type="GO" id="GO:0005886">
    <property type="term" value="C:plasma membrane"/>
    <property type="evidence" value="ECO:0007669"/>
    <property type="project" value="UniProtKB-SubCell"/>
</dbReference>
<dbReference type="GO" id="GO:0098552">
    <property type="term" value="C:side of membrane"/>
    <property type="evidence" value="ECO:0007669"/>
    <property type="project" value="UniProtKB-KW"/>
</dbReference>
<keyword evidence="8" id="KW-0449">Lipoprotein</keyword>
<gene>
    <name evidence="10" type="ORF">TCIL3000_0_05350</name>
</gene>
<evidence type="ECO:0000256" key="5">
    <source>
        <dbReference type="ARBA" id="ARBA00022729"/>
    </source>
</evidence>
<dbReference type="EMBL" id="CAEQ01001476">
    <property type="protein sequence ID" value="CCD14342.1"/>
    <property type="molecule type" value="Genomic_DNA"/>
</dbReference>
<evidence type="ECO:0000313" key="10">
    <source>
        <dbReference type="EMBL" id="CCD14342.1"/>
    </source>
</evidence>
<evidence type="ECO:0000313" key="11">
    <source>
        <dbReference type="Proteomes" id="UP000000702"/>
    </source>
</evidence>
<evidence type="ECO:0000256" key="1">
    <source>
        <dbReference type="ARBA" id="ARBA00002523"/>
    </source>
</evidence>
<keyword evidence="7" id="KW-0325">Glycoprotein</keyword>
<evidence type="ECO:0000256" key="6">
    <source>
        <dbReference type="ARBA" id="ARBA00023136"/>
    </source>
</evidence>
<dbReference type="Pfam" id="PF13206">
    <property type="entry name" value="VSG_B"/>
    <property type="match status" value="1"/>
</dbReference>
<comment type="caution">
    <text evidence="10">The sequence shown here is derived from an EMBL/GenBank/DDBJ whole genome shotgun (WGS) entry which is preliminary data.</text>
</comment>
<keyword evidence="5" id="KW-0732">Signal</keyword>
<reference evidence="10 11" key="2">
    <citation type="journal article" date="2012" name="Proc. Natl. Acad. Sci. U.S.A.">
        <title>Antigenic diversity is generated by distinct evolutionary mechanisms in African trypanosome species.</title>
        <authorList>
            <person name="Jackson A.P."/>
            <person name="Berry A."/>
            <person name="Aslett M."/>
            <person name="Allison H.C."/>
            <person name="Burton P."/>
            <person name="Vavrova-Anderson J."/>
            <person name="Brown R."/>
            <person name="Browne H."/>
            <person name="Corton N."/>
            <person name="Hauser H."/>
            <person name="Gamble J."/>
            <person name="Gilderthorp R."/>
            <person name="Marcello L."/>
            <person name="McQuillan J."/>
            <person name="Otto T.D."/>
            <person name="Quail M.A."/>
            <person name="Sanders M.J."/>
            <person name="van Tonder A."/>
            <person name="Ginger M.L."/>
            <person name="Field M.C."/>
            <person name="Barry J.D."/>
            <person name="Hertz-Fowler C."/>
            <person name="Berriman M."/>
        </authorList>
    </citation>
    <scope>NUCLEOTIDE SEQUENCE [LARGE SCALE GENOMIC DNA]</scope>
    <source>
        <strain evidence="10 11">IL3000</strain>
    </source>
</reference>
<dbReference type="Proteomes" id="UP000000702">
    <property type="component" value="Unassembled WGS sequence"/>
</dbReference>
<reference evidence="11" key="1">
    <citation type="submission" date="2011-07" db="EMBL/GenBank/DDBJ databases">
        <title>Divergent evolution of antigenic variation in African trypanosomes.</title>
        <authorList>
            <person name="Jackson A.P."/>
            <person name="Berry A."/>
            <person name="Allison H.C."/>
            <person name="Burton P."/>
            <person name="Anderson J."/>
            <person name="Aslett M."/>
            <person name="Brown R."/>
            <person name="Corton N."/>
            <person name="Harris D."/>
            <person name="Hauser H."/>
            <person name="Gamble J."/>
            <person name="Gilderthorp R."/>
            <person name="McQuillan J."/>
            <person name="Quail M.A."/>
            <person name="Sanders M."/>
            <person name="Van Tonder A."/>
            <person name="Ginger M.L."/>
            <person name="Donelson J.E."/>
            <person name="Field M.C."/>
            <person name="Barry J.D."/>
            <person name="Berriman M."/>
            <person name="Hertz-Fowler C."/>
        </authorList>
    </citation>
    <scope>NUCLEOTIDE SEQUENCE [LARGE SCALE GENOMIC DNA]</scope>
    <source>
        <strain evidence="11">IL3000</strain>
    </source>
</reference>
<sequence>MKVLSWLMVRMSNLSLVLVLGVLSMGMGMILGMSVWSGYNENAFSTLCAVLKSSERLLNTNTISEPLKSEMEYALYGRPGGVLTVENGKVSVKANRDSPINRSELCTYYNGGYGCFAESLAGTLLCTCTPGEGGKDFCGLGTLQNADPWSGGSTPLERKQDLFQSLWDQVRNKCPYGTEHEKGTREDDVGHLEKAVQRVRDTLKQALPFFYLGGRPGRRVPCSGSDPRNVCAAYYTCGWPRQNVHIPWLDTIQQALEDLKDVSQTVSVPSTPTDGRDTSRI</sequence>
<comment type="subcellular location">
    <subcellularLocation>
        <location evidence="2">Cell membrane</location>
        <topology evidence="2">Lipid-anchor</topology>
        <topology evidence="2">GPI-anchor</topology>
    </subcellularLocation>
</comment>
<dbReference type="InterPro" id="IPR025932">
    <property type="entry name" value="Trypano_VSG_B_N_dom"/>
</dbReference>
<feature type="domain" description="Trypanosome variant surface glycoprotein B-type N-terminal" evidence="9">
    <location>
        <begin position="53"/>
        <end position="264"/>
    </location>
</feature>
<proteinExistence type="predicted"/>
<dbReference type="AlphaFoldDB" id="F9WAS1"/>
<evidence type="ECO:0000259" key="9">
    <source>
        <dbReference type="Pfam" id="PF13206"/>
    </source>
</evidence>
<protein>
    <submittedName>
        <fullName evidence="10">Variant surface glycoprotein</fullName>
    </submittedName>
</protein>
<evidence type="ECO:0000256" key="2">
    <source>
        <dbReference type="ARBA" id="ARBA00004609"/>
    </source>
</evidence>
<evidence type="ECO:0000256" key="8">
    <source>
        <dbReference type="ARBA" id="ARBA00023288"/>
    </source>
</evidence>
<comment type="function">
    <text evidence="1">VSG forms a coat on the surface of the parasite. The trypanosome evades the immune response of the host by expressing a series of antigenically distinct VSGs from an estimated 1000 VSG genes.</text>
</comment>